<dbReference type="Gene3D" id="1.10.10.10">
    <property type="entry name" value="Winged helix-like DNA-binding domain superfamily/Winged helix DNA-binding domain"/>
    <property type="match status" value="1"/>
</dbReference>
<dbReference type="InterPro" id="IPR005471">
    <property type="entry name" value="Tscrpt_reg_IclR_N"/>
</dbReference>
<evidence type="ECO:0000313" key="7">
    <source>
        <dbReference type="Proteomes" id="UP001152755"/>
    </source>
</evidence>
<name>A0A9X4RC98_9ACTN</name>
<reference evidence="6" key="1">
    <citation type="submission" date="2022-08" db="EMBL/GenBank/DDBJ databases">
        <title>Genome analysis of Corynebacteriales strain.</title>
        <authorList>
            <person name="Lee S.D."/>
        </authorList>
    </citation>
    <scope>NUCLEOTIDE SEQUENCE</scope>
    <source>
        <strain evidence="6">D3-21</strain>
    </source>
</reference>
<proteinExistence type="predicted"/>
<protein>
    <submittedName>
        <fullName evidence="6">IclR family transcriptional regulator</fullName>
    </submittedName>
</protein>
<keyword evidence="3" id="KW-0804">Transcription</keyword>
<dbReference type="RefSeq" id="WP_277834688.1">
    <property type="nucleotide sequence ID" value="NZ_JAAIVF010000006.1"/>
</dbReference>
<feature type="domain" description="HTH iclR-type" evidence="4">
    <location>
        <begin position="7"/>
        <end position="66"/>
    </location>
</feature>
<evidence type="ECO:0000256" key="1">
    <source>
        <dbReference type="ARBA" id="ARBA00023015"/>
    </source>
</evidence>
<evidence type="ECO:0000256" key="3">
    <source>
        <dbReference type="ARBA" id="ARBA00023163"/>
    </source>
</evidence>
<dbReference type="GO" id="GO:0003700">
    <property type="term" value="F:DNA-binding transcription factor activity"/>
    <property type="evidence" value="ECO:0007669"/>
    <property type="project" value="TreeGrafter"/>
</dbReference>
<feature type="domain" description="IclR-ED" evidence="5">
    <location>
        <begin position="67"/>
        <end position="229"/>
    </location>
</feature>
<dbReference type="Proteomes" id="UP001152755">
    <property type="component" value="Unassembled WGS sequence"/>
</dbReference>
<dbReference type="InterPro" id="IPR036390">
    <property type="entry name" value="WH_DNA-bd_sf"/>
</dbReference>
<accession>A0A9X4RC98</accession>
<dbReference type="Pfam" id="PF01614">
    <property type="entry name" value="IclR_C"/>
    <property type="match status" value="2"/>
</dbReference>
<gene>
    <name evidence="6" type="ORF">NVS88_02095</name>
</gene>
<dbReference type="EMBL" id="JANRHA010000001">
    <property type="protein sequence ID" value="MDG3013343.1"/>
    <property type="molecule type" value="Genomic_DNA"/>
</dbReference>
<dbReference type="InterPro" id="IPR036388">
    <property type="entry name" value="WH-like_DNA-bd_sf"/>
</dbReference>
<evidence type="ECO:0000313" key="6">
    <source>
        <dbReference type="EMBL" id="MDG3013343.1"/>
    </source>
</evidence>
<evidence type="ECO:0000259" key="4">
    <source>
        <dbReference type="PROSITE" id="PS51077"/>
    </source>
</evidence>
<comment type="caution">
    <text evidence="6">The sequence shown here is derived from an EMBL/GenBank/DDBJ whole genome shotgun (WGS) entry which is preliminary data.</text>
</comment>
<dbReference type="PANTHER" id="PTHR30136">
    <property type="entry name" value="HELIX-TURN-HELIX TRANSCRIPTIONAL REGULATOR, ICLR FAMILY"/>
    <property type="match status" value="1"/>
</dbReference>
<dbReference type="SMART" id="SM00346">
    <property type="entry name" value="HTH_ICLR"/>
    <property type="match status" value="1"/>
</dbReference>
<dbReference type="InterPro" id="IPR014757">
    <property type="entry name" value="Tscrpt_reg_IclR_C"/>
</dbReference>
<dbReference type="SUPFAM" id="SSF46785">
    <property type="entry name" value="Winged helix' DNA-binding domain"/>
    <property type="match status" value="1"/>
</dbReference>
<sequence>MLEEVPTSTLHRASRILDALGGTHALNLTQIVARTGLPRSSVHRTLERLVGLRWVTRQGGDYALGLQILELGSTAMHTNPLRKIALPSLCELYRATECIVHLGILEGTDVVYLEKLGGHLDTRVPTRAGGRYPAHLSAIGKCLLATSGTGRNSADLNRIRQHGLAYDHEVAAAGYSCVAAPIGRGPTGGAIAAVSVCGPAVRVSGDPMLRLPVQRAAAQIWREWQRNKM</sequence>
<dbReference type="PROSITE" id="PS51077">
    <property type="entry name" value="HTH_ICLR"/>
    <property type="match status" value="1"/>
</dbReference>
<dbReference type="Gene3D" id="3.30.450.40">
    <property type="match status" value="2"/>
</dbReference>
<keyword evidence="2" id="KW-0238">DNA-binding</keyword>
<dbReference type="InterPro" id="IPR029016">
    <property type="entry name" value="GAF-like_dom_sf"/>
</dbReference>
<evidence type="ECO:0000256" key="2">
    <source>
        <dbReference type="ARBA" id="ARBA00023125"/>
    </source>
</evidence>
<evidence type="ECO:0000259" key="5">
    <source>
        <dbReference type="PROSITE" id="PS51078"/>
    </source>
</evidence>
<dbReference type="SUPFAM" id="SSF55781">
    <property type="entry name" value="GAF domain-like"/>
    <property type="match status" value="1"/>
</dbReference>
<dbReference type="GO" id="GO:0045892">
    <property type="term" value="P:negative regulation of DNA-templated transcription"/>
    <property type="evidence" value="ECO:0007669"/>
    <property type="project" value="TreeGrafter"/>
</dbReference>
<dbReference type="AlphaFoldDB" id="A0A9X4RC98"/>
<dbReference type="PANTHER" id="PTHR30136:SF24">
    <property type="entry name" value="HTH-TYPE TRANSCRIPTIONAL REPRESSOR ALLR"/>
    <property type="match status" value="1"/>
</dbReference>
<dbReference type="Pfam" id="PF09339">
    <property type="entry name" value="HTH_IclR"/>
    <property type="match status" value="1"/>
</dbReference>
<dbReference type="PROSITE" id="PS51078">
    <property type="entry name" value="ICLR_ED"/>
    <property type="match status" value="1"/>
</dbReference>
<dbReference type="InterPro" id="IPR050707">
    <property type="entry name" value="HTH_MetabolicPath_Reg"/>
</dbReference>
<dbReference type="GO" id="GO:0003677">
    <property type="term" value="F:DNA binding"/>
    <property type="evidence" value="ECO:0007669"/>
    <property type="project" value="UniProtKB-KW"/>
</dbReference>
<organism evidence="6 7">
    <name type="scientific">Speluncibacter jeojiensis</name>
    <dbReference type="NCBI Taxonomy" id="2710754"/>
    <lineage>
        <taxon>Bacteria</taxon>
        <taxon>Bacillati</taxon>
        <taxon>Actinomycetota</taxon>
        <taxon>Actinomycetes</taxon>
        <taxon>Mycobacteriales</taxon>
        <taxon>Speluncibacteraceae</taxon>
        <taxon>Speluncibacter</taxon>
    </lineage>
</organism>
<keyword evidence="1" id="KW-0805">Transcription regulation</keyword>
<keyword evidence="7" id="KW-1185">Reference proteome</keyword>